<comment type="caution">
    <text evidence="1">The sequence shown here is derived from an EMBL/GenBank/DDBJ whole genome shotgun (WGS) entry which is preliminary data.</text>
</comment>
<organism evidence="1 2">
    <name type="scientific">Araneus ventricosus</name>
    <name type="common">Orbweaver spider</name>
    <name type="synonym">Epeira ventricosa</name>
    <dbReference type="NCBI Taxonomy" id="182803"/>
    <lineage>
        <taxon>Eukaryota</taxon>
        <taxon>Metazoa</taxon>
        <taxon>Ecdysozoa</taxon>
        <taxon>Arthropoda</taxon>
        <taxon>Chelicerata</taxon>
        <taxon>Arachnida</taxon>
        <taxon>Araneae</taxon>
        <taxon>Araneomorphae</taxon>
        <taxon>Entelegynae</taxon>
        <taxon>Araneoidea</taxon>
        <taxon>Araneidae</taxon>
        <taxon>Araneus</taxon>
    </lineage>
</organism>
<dbReference type="AlphaFoldDB" id="A0A4Y2JML3"/>
<dbReference type="Proteomes" id="UP000499080">
    <property type="component" value="Unassembled WGS sequence"/>
</dbReference>
<sequence>MTKAAVVLKLRGLALTEVGTHYINVPICSNTRAILGTNLVILKRSQLEKSTPYPEPLSKRHTRRRTFGTRRAPEAFTRRFFYAIGIESWNPPTRCRDFSTRPS</sequence>
<accession>A0A4Y2JML3</accession>
<proteinExistence type="predicted"/>
<evidence type="ECO:0000313" key="2">
    <source>
        <dbReference type="Proteomes" id="UP000499080"/>
    </source>
</evidence>
<keyword evidence="2" id="KW-1185">Reference proteome</keyword>
<gene>
    <name evidence="1" type="ORF">AVEN_154647_1</name>
</gene>
<dbReference type="EMBL" id="BGPR01003645">
    <property type="protein sequence ID" value="GBM90708.1"/>
    <property type="molecule type" value="Genomic_DNA"/>
</dbReference>
<reference evidence="1 2" key="1">
    <citation type="journal article" date="2019" name="Sci. Rep.">
        <title>Orb-weaving spider Araneus ventricosus genome elucidates the spidroin gene catalogue.</title>
        <authorList>
            <person name="Kono N."/>
            <person name="Nakamura H."/>
            <person name="Ohtoshi R."/>
            <person name="Moran D.A.P."/>
            <person name="Shinohara A."/>
            <person name="Yoshida Y."/>
            <person name="Fujiwara M."/>
            <person name="Mori M."/>
            <person name="Tomita M."/>
            <person name="Arakawa K."/>
        </authorList>
    </citation>
    <scope>NUCLEOTIDE SEQUENCE [LARGE SCALE GENOMIC DNA]</scope>
</reference>
<name>A0A4Y2JML3_ARAVE</name>
<protein>
    <submittedName>
        <fullName evidence="1">Uncharacterized protein</fullName>
    </submittedName>
</protein>
<evidence type="ECO:0000313" key="1">
    <source>
        <dbReference type="EMBL" id="GBM90708.1"/>
    </source>
</evidence>